<protein>
    <recommendedName>
        <fullName evidence="2">DUF4142 domain-containing protein</fullName>
    </recommendedName>
</protein>
<comment type="caution">
    <text evidence="1">The sequence shown here is derived from an EMBL/GenBank/DDBJ whole genome shotgun (WGS) entry which is preliminary data.</text>
</comment>
<reference evidence="1" key="1">
    <citation type="journal article" date="2015" name="Nature">
        <title>Complex archaea that bridge the gap between prokaryotes and eukaryotes.</title>
        <authorList>
            <person name="Spang A."/>
            <person name="Saw J.H."/>
            <person name="Jorgensen S.L."/>
            <person name="Zaremba-Niedzwiedzka K."/>
            <person name="Martijn J."/>
            <person name="Lind A.E."/>
            <person name="van Eijk R."/>
            <person name="Schleper C."/>
            <person name="Guy L."/>
            <person name="Ettema T.J."/>
        </authorList>
    </citation>
    <scope>NUCLEOTIDE SEQUENCE</scope>
</reference>
<dbReference type="AlphaFoldDB" id="A0A0F9RT33"/>
<name>A0A0F9RT33_9ZZZZ</name>
<proteinExistence type="predicted"/>
<accession>A0A0F9RT33</accession>
<dbReference type="EMBL" id="LAZR01003242">
    <property type="protein sequence ID" value="KKN20433.1"/>
    <property type="molecule type" value="Genomic_DNA"/>
</dbReference>
<evidence type="ECO:0008006" key="2">
    <source>
        <dbReference type="Google" id="ProtNLM"/>
    </source>
</evidence>
<gene>
    <name evidence="1" type="ORF">LCGC14_0935700</name>
</gene>
<organism evidence="1">
    <name type="scientific">marine sediment metagenome</name>
    <dbReference type="NCBI Taxonomy" id="412755"/>
    <lineage>
        <taxon>unclassified sequences</taxon>
        <taxon>metagenomes</taxon>
        <taxon>ecological metagenomes</taxon>
    </lineage>
</organism>
<sequence length="155" mass="16596">MRNRKSSLLLVALLSLTLLATGCPKDQLKKASNYGNSATQALSALQDLAINLNQAGKLDDQKTSEIIRAVLKANAALQTAKNTVAHIHQRTEAGGEFNPQDQADLRTLFSAFGQAVQELNQSGVLGVKNAESKAQLNAIVASVVQFSELLIALWQ</sequence>
<evidence type="ECO:0000313" key="1">
    <source>
        <dbReference type="EMBL" id="KKN20433.1"/>
    </source>
</evidence>
<dbReference type="PROSITE" id="PS51257">
    <property type="entry name" value="PROKAR_LIPOPROTEIN"/>
    <property type="match status" value="1"/>
</dbReference>